<dbReference type="EMBL" id="CXWC01000013">
    <property type="protein sequence ID" value="CTQ76627.1"/>
    <property type="molecule type" value="Genomic_DNA"/>
</dbReference>
<organism evidence="2 3">
    <name type="scientific">Roseibium album</name>
    <dbReference type="NCBI Taxonomy" id="311410"/>
    <lineage>
        <taxon>Bacteria</taxon>
        <taxon>Pseudomonadati</taxon>
        <taxon>Pseudomonadota</taxon>
        <taxon>Alphaproteobacteria</taxon>
        <taxon>Hyphomicrobiales</taxon>
        <taxon>Stappiaceae</taxon>
        <taxon>Roseibium</taxon>
    </lineage>
</organism>
<dbReference type="OrthoDB" id="9804723at2"/>
<dbReference type="InterPro" id="IPR000073">
    <property type="entry name" value="AB_hydrolase_1"/>
</dbReference>
<dbReference type="Proteomes" id="UP000049983">
    <property type="component" value="Unassembled WGS sequence"/>
</dbReference>
<sequence>MNAKTPPAILFLHALPLDGTMWLGQLDLFPTACYAPTLYRHGNSIENWATAALKEVHEEEIIVIGCSIGGSCALEIAKLAPHRVRAIVLTGTKAHKNPNPVFLEQAVNLIRTRGPNAAWNAFWKPLFSVSSNDDVVRAAKESFDKRSARELVDGTVAFHMRPSRRDLLESFPHRTVFISGSHDIAPGPELTFKQAQTARDGSCHVIPNCGHYAPLEATSAFNAILRQELLVHFPAECGS</sequence>
<dbReference type="PANTHER" id="PTHR43798">
    <property type="entry name" value="MONOACYLGLYCEROL LIPASE"/>
    <property type="match status" value="1"/>
</dbReference>
<keyword evidence="3" id="KW-1185">Reference proteome</keyword>
<keyword evidence="2" id="KW-0808">Transferase</keyword>
<evidence type="ECO:0000313" key="2">
    <source>
        <dbReference type="EMBL" id="CTQ76627.1"/>
    </source>
</evidence>
<evidence type="ECO:0000259" key="1">
    <source>
        <dbReference type="Pfam" id="PF12697"/>
    </source>
</evidence>
<dbReference type="InterPro" id="IPR050266">
    <property type="entry name" value="AB_hydrolase_sf"/>
</dbReference>
<dbReference type="Pfam" id="PF12697">
    <property type="entry name" value="Abhydrolase_6"/>
    <property type="match status" value="1"/>
</dbReference>
<gene>
    <name evidence="2" type="ORF">LA5096_04818</name>
</gene>
<dbReference type="Gene3D" id="3.40.50.1820">
    <property type="entry name" value="alpha/beta hydrolase"/>
    <property type="match status" value="1"/>
</dbReference>
<dbReference type="SUPFAM" id="SSF53474">
    <property type="entry name" value="alpha/beta-Hydrolases"/>
    <property type="match status" value="1"/>
</dbReference>
<dbReference type="STRING" id="311410.LA5095_03536"/>
<accession>A0A0M7AMH2</accession>
<dbReference type="GO" id="GO:0016740">
    <property type="term" value="F:transferase activity"/>
    <property type="evidence" value="ECO:0007669"/>
    <property type="project" value="UniProtKB-KW"/>
</dbReference>
<evidence type="ECO:0000313" key="3">
    <source>
        <dbReference type="Proteomes" id="UP000049983"/>
    </source>
</evidence>
<name>A0A0M7AMH2_9HYPH</name>
<dbReference type="AlphaFoldDB" id="A0A0M7AMH2"/>
<protein>
    <submittedName>
        <fullName evidence="2">Acetoin dehydrogenase E2 subunit dihydrolipoyllysine-residue acetyltransferase</fullName>
    </submittedName>
</protein>
<proteinExistence type="predicted"/>
<reference evidence="3" key="1">
    <citation type="submission" date="2015-07" db="EMBL/GenBank/DDBJ databases">
        <authorList>
            <person name="Rodrigo-Torres Lidia"/>
            <person name="Arahal R.David."/>
        </authorList>
    </citation>
    <scope>NUCLEOTIDE SEQUENCE [LARGE SCALE GENOMIC DNA]</scope>
    <source>
        <strain evidence="3">CECT 5096</strain>
    </source>
</reference>
<dbReference type="InterPro" id="IPR029058">
    <property type="entry name" value="AB_hydrolase_fold"/>
</dbReference>
<feature type="domain" description="AB hydrolase-1" evidence="1">
    <location>
        <begin position="9"/>
        <end position="221"/>
    </location>
</feature>